<feature type="chain" id="PRO_5031594441" description="Interleukin family protein" evidence="9">
    <location>
        <begin position="22"/>
        <end position="184"/>
    </location>
</feature>
<keyword evidence="10" id="KW-1185">Reference proteome</keyword>
<accession>A0A6P8PFY8</accession>
<comment type="similarity">
    <text evidence="2 9">Belongs to the IL-10 family.</text>
</comment>
<dbReference type="Gene3D" id="1.20.1250.10">
    <property type="match status" value="1"/>
</dbReference>
<evidence type="ECO:0000256" key="2">
    <source>
        <dbReference type="ARBA" id="ARBA00008813"/>
    </source>
</evidence>
<gene>
    <name evidence="11" type="primary">IL10</name>
</gene>
<dbReference type="RefSeq" id="XP_033774526.1">
    <property type="nucleotide sequence ID" value="XM_033918635.1"/>
</dbReference>
<evidence type="ECO:0000256" key="7">
    <source>
        <dbReference type="ARBA" id="ARBA00023157"/>
    </source>
</evidence>
<sequence length="184" mass="21266">MASSAEMMKAVAVLTLMLACADVGYQVLLVDESCKNIANVFPAKLRELRLTFDKIKEYFQMKDEELDILLLRDDLLQDFKGSLGCESVSEMLHFYLEEVLPKAEANDQSTEVALGFLKSMLLDLKRSLKRCHRFLACEGRSKTIKQIKETYHQMQEKGIYKALGEFDIFINYIEAYVMEKKKRQ</sequence>
<evidence type="ECO:0000256" key="8">
    <source>
        <dbReference type="PIRSR" id="PIRSR620443-50"/>
    </source>
</evidence>
<comment type="function">
    <text evidence="9">Immune regulatory cytokine.</text>
</comment>
<proteinExistence type="inferred from homology"/>
<feature type="disulfide bond" evidence="8">
    <location>
        <begin position="85"/>
        <end position="137"/>
    </location>
</feature>
<dbReference type="Pfam" id="PF00726">
    <property type="entry name" value="IL10"/>
    <property type="match status" value="1"/>
</dbReference>
<dbReference type="GeneID" id="117347547"/>
<dbReference type="GO" id="GO:0001817">
    <property type="term" value="P:regulation of cytokine production"/>
    <property type="evidence" value="ECO:0007669"/>
    <property type="project" value="UniProtKB-ARBA"/>
</dbReference>
<keyword evidence="6 9" id="KW-0732">Signal</keyword>
<dbReference type="CTD" id="3586"/>
<evidence type="ECO:0000256" key="1">
    <source>
        <dbReference type="ARBA" id="ARBA00004613"/>
    </source>
</evidence>
<dbReference type="InterPro" id="IPR020443">
    <property type="entry name" value="IL-10/19/20/24/26"/>
</dbReference>
<dbReference type="InterPro" id="IPR009079">
    <property type="entry name" value="4_helix_cytokine-like_core"/>
</dbReference>
<dbReference type="OrthoDB" id="9931894at2759"/>
<keyword evidence="4 9" id="KW-0202">Cytokine</keyword>
<dbReference type="SMART" id="SM00188">
    <property type="entry name" value="IL10"/>
    <property type="match status" value="1"/>
</dbReference>
<keyword evidence="7 8" id="KW-1015">Disulfide bond</keyword>
<dbReference type="PRINTS" id="PR01294">
    <property type="entry name" value="INTRLEUKIN10"/>
</dbReference>
<feature type="disulfide bond" evidence="8">
    <location>
        <begin position="34"/>
        <end position="131"/>
    </location>
</feature>
<organism evidence="10 11">
    <name type="scientific">Geotrypetes seraphini</name>
    <name type="common">Gaboon caecilian</name>
    <name type="synonym">Caecilia seraphini</name>
    <dbReference type="NCBI Taxonomy" id="260995"/>
    <lineage>
        <taxon>Eukaryota</taxon>
        <taxon>Metazoa</taxon>
        <taxon>Chordata</taxon>
        <taxon>Craniata</taxon>
        <taxon>Vertebrata</taxon>
        <taxon>Euteleostomi</taxon>
        <taxon>Amphibia</taxon>
        <taxon>Gymnophiona</taxon>
        <taxon>Geotrypetes</taxon>
    </lineage>
</organism>
<dbReference type="PANTHER" id="PTHR48482:SF5">
    <property type="entry name" value="INTERLEUKIN-10"/>
    <property type="match status" value="1"/>
</dbReference>
<dbReference type="FunCoup" id="A0A6P8PFY8">
    <property type="interactions" value="649"/>
</dbReference>
<dbReference type="InterPro" id="IPR000098">
    <property type="entry name" value="IL-10"/>
</dbReference>
<protein>
    <recommendedName>
        <fullName evidence="9">Interleukin family protein</fullName>
    </recommendedName>
</protein>
<dbReference type="GO" id="GO:0005125">
    <property type="term" value="F:cytokine activity"/>
    <property type="evidence" value="ECO:0007669"/>
    <property type="project" value="UniProtKB-UniRule"/>
</dbReference>
<dbReference type="GO" id="GO:0006955">
    <property type="term" value="P:immune response"/>
    <property type="evidence" value="ECO:0007669"/>
    <property type="project" value="InterPro"/>
</dbReference>
<dbReference type="AlphaFoldDB" id="A0A6P8PFY8"/>
<name>A0A6P8PFY8_GEOSA</name>
<keyword evidence="5 9" id="KW-0964">Secreted</keyword>
<evidence type="ECO:0000256" key="5">
    <source>
        <dbReference type="ARBA" id="ARBA00022525"/>
    </source>
</evidence>
<dbReference type="FunFam" id="1.20.1250.10:FF:000011">
    <property type="entry name" value="Interleukin-10"/>
    <property type="match status" value="1"/>
</dbReference>
<evidence type="ECO:0000256" key="3">
    <source>
        <dbReference type="ARBA" id="ARBA00011144"/>
    </source>
</evidence>
<dbReference type="Proteomes" id="UP000515159">
    <property type="component" value="Chromosome 13"/>
</dbReference>
<comment type="subcellular location">
    <subcellularLocation>
        <location evidence="1 9">Secreted</location>
    </subcellularLocation>
</comment>
<dbReference type="PANTHER" id="PTHR48482">
    <property type="entry name" value="INTERLEUKIN-19-RELATED"/>
    <property type="match status" value="1"/>
</dbReference>
<comment type="subunit">
    <text evidence="3">Homodimer. Interacts with IL10RA and IL10RB.</text>
</comment>
<dbReference type="KEGG" id="gsh:117347547"/>
<evidence type="ECO:0000313" key="10">
    <source>
        <dbReference type="Proteomes" id="UP000515159"/>
    </source>
</evidence>
<reference evidence="11" key="1">
    <citation type="submission" date="2025-08" db="UniProtKB">
        <authorList>
            <consortium name="RefSeq"/>
        </authorList>
    </citation>
    <scope>IDENTIFICATION</scope>
</reference>
<dbReference type="InParanoid" id="A0A6P8PFY8"/>
<feature type="signal peptide" evidence="9">
    <location>
        <begin position="1"/>
        <end position="21"/>
    </location>
</feature>
<dbReference type="GO" id="GO:0005615">
    <property type="term" value="C:extracellular space"/>
    <property type="evidence" value="ECO:0007669"/>
    <property type="project" value="UniProtKB-UniRule"/>
</dbReference>
<evidence type="ECO:0000256" key="9">
    <source>
        <dbReference type="RuleBase" id="RU368043"/>
    </source>
</evidence>
<evidence type="ECO:0000313" key="11">
    <source>
        <dbReference type="RefSeq" id="XP_033774526.1"/>
    </source>
</evidence>
<evidence type="ECO:0000256" key="6">
    <source>
        <dbReference type="ARBA" id="ARBA00022729"/>
    </source>
</evidence>
<evidence type="ECO:0000256" key="4">
    <source>
        <dbReference type="ARBA" id="ARBA00022514"/>
    </source>
</evidence>
<dbReference type="SUPFAM" id="SSF47266">
    <property type="entry name" value="4-helical cytokines"/>
    <property type="match status" value="1"/>
</dbReference>